<dbReference type="InterPro" id="IPR023346">
    <property type="entry name" value="Lysozyme-like_dom_sf"/>
</dbReference>
<evidence type="ECO:0000256" key="2">
    <source>
        <dbReference type="ARBA" id="ARBA00022638"/>
    </source>
</evidence>
<dbReference type="GO" id="GO:0003796">
    <property type="term" value="F:lysozyme activity"/>
    <property type="evidence" value="ECO:0007669"/>
    <property type="project" value="InterPro"/>
</dbReference>
<gene>
    <name evidence="3" type="ORF">AW11_03320</name>
</gene>
<keyword evidence="1" id="KW-0929">Antimicrobial</keyword>
<evidence type="ECO:0000256" key="1">
    <source>
        <dbReference type="ARBA" id="ARBA00022529"/>
    </source>
</evidence>
<name>A0A011PE52_ACCRE</name>
<dbReference type="AlphaFoldDB" id="A0A011PE52"/>
<dbReference type="EMBL" id="JEMY01000049">
    <property type="protein sequence ID" value="EXI85851.1"/>
    <property type="molecule type" value="Genomic_DNA"/>
</dbReference>
<dbReference type="STRING" id="1454004.AW11_03320"/>
<keyword evidence="4" id="KW-1185">Reference proteome</keyword>
<dbReference type="GO" id="GO:0042742">
    <property type="term" value="P:defense response to bacterium"/>
    <property type="evidence" value="ECO:0007669"/>
    <property type="project" value="UniProtKB-KW"/>
</dbReference>
<dbReference type="SUPFAM" id="SSF53955">
    <property type="entry name" value="Lysozyme-like"/>
    <property type="match status" value="1"/>
</dbReference>
<evidence type="ECO:0000313" key="3">
    <source>
        <dbReference type="EMBL" id="EXI85851.1"/>
    </source>
</evidence>
<dbReference type="PATRIC" id="fig|1454004.3.peg.3420"/>
<accession>A0A011PE52</accession>
<dbReference type="eggNOG" id="COG3772">
    <property type="taxonomic scope" value="Bacteria"/>
</dbReference>
<dbReference type="Proteomes" id="UP000022141">
    <property type="component" value="Unassembled WGS sequence"/>
</dbReference>
<protein>
    <submittedName>
        <fullName evidence="3">Uncharacterized protein</fullName>
    </submittedName>
</protein>
<dbReference type="InterPro" id="IPR023347">
    <property type="entry name" value="Lysozyme_dom_sf"/>
</dbReference>
<dbReference type="Gene3D" id="1.10.530.40">
    <property type="match status" value="1"/>
</dbReference>
<organism evidence="3 4">
    <name type="scientific">Accumulibacter regalis</name>
    <dbReference type="NCBI Taxonomy" id="522306"/>
    <lineage>
        <taxon>Bacteria</taxon>
        <taxon>Pseudomonadati</taxon>
        <taxon>Pseudomonadota</taxon>
        <taxon>Betaproteobacteria</taxon>
        <taxon>Candidatus Accumulibacter</taxon>
    </lineage>
</organism>
<evidence type="ECO:0000313" key="4">
    <source>
        <dbReference type="Proteomes" id="UP000022141"/>
    </source>
</evidence>
<sequence length="91" mass="10030">MEAGSFIAPIGSAGALNATLLYCPVLATEPEGRLAAIVDSRSTLTQGRFNSTLRRRISQRDWTNAARELRRWVYGAAKWLQISLGVEILKP</sequence>
<comment type="caution">
    <text evidence="3">The sequence shown here is derived from an EMBL/GenBank/DDBJ whole genome shotgun (WGS) entry which is preliminary data.</text>
</comment>
<dbReference type="GO" id="GO:0031640">
    <property type="term" value="P:killing of cells of another organism"/>
    <property type="evidence" value="ECO:0007669"/>
    <property type="project" value="UniProtKB-KW"/>
</dbReference>
<proteinExistence type="predicted"/>
<reference evidence="3" key="1">
    <citation type="submission" date="2014-02" db="EMBL/GenBank/DDBJ databases">
        <title>Expanding our view of genomic diversity in Candidatus Accumulibacter clades.</title>
        <authorList>
            <person name="Skennerton C.T."/>
            <person name="Barr J.J."/>
            <person name="Slater F.R."/>
            <person name="Bond P.L."/>
            <person name="Tyson G.W."/>
        </authorList>
    </citation>
    <scope>NUCLEOTIDE SEQUENCE [LARGE SCALE GENOMIC DNA]</scope>
</reference>
<keyword evidence="2" id="KW-0081">Bacteriolytic enzyme</keyword>